<evidence type="ECO:0000256" key="1">
    <source>
        <dbReference type="SAM" id="MobiDB-lite"/>
    </source>
</evidence>
<dbReference type="GeneID" id="54633135"/>
<dbReference type="GO" id="GO:0008941">
    <property type="term" value="F:nitric oxide dioxygenase NAD(P)H activity"/>
    <property type="evidence" value="ECO:0007669"/>
    <property type="project" value="TreeGrafter"/>
</dbReference>
<reference evidence="3" key="2">
    <citation type="submission" date="2020-01" db="EMBL/GenBank/DDBJ databases">
        <title>Population-level Yeast Reference Genomes.</title>
        <authorList>
            <person name="Yue J.-X."/>
        </authorList>
    </citation>
    <scope>NUCLEOTIDE SEQUENCE</scope>
    <source>
        <strain evidence="3">CBS432</strain>
    </source>
</reference>
<dbReference type="AlphaFoldDB" id="A0A8B8UY79"/>
<reference evidence="3" key="4">
    <citation type="submission" date="2025-08" db="UniProtKB">
        <authorList>
            <consortium name="RefSeq"/>
        </authorList>
    </citation>
    <scope>IDENTIFICATION</scope>
    <source>
        <strain evidence="3">CBS432</strain>
    </source>
</reference>
<reference evidence="3" key="3">
    <citation type="submission" date="2025-07" db="EMBL/GenBank/DDBJ databases">
        <authorList>
            <consortium name="NCBI Genome Project"/>
        </authorList>
    </citation>
    <scope>NUCLEOTIDE SEQUENCE</scope>
    <source>
        <strain evidence="3">CBS432</strain>
    </source>
</reference>
<dbReference type="OrthoDB" id="436496at2759"/>
<protein>
    <recommendedName>
        <fullName evidence="2">Globin domain-containing protein</fullName>
    </recommendedName>
</protein>
<dbReference type="InterPro" id="IPR009050">
    <property type="entry name" value="Globin-like_sf"/>
</dbReference>
<feature type="compositionally biased region" description="Polar residues" evidence="1">
    <location>
        <begin position="63"/>
        <end position="76"/>
    </location>
</feature>
<reference evidence="3" key="1">
    <citation type="journal article" date="2017" name="Nat. Genet.">
        <title>Contrasting evolutionary genome dynamics between domesticated and wild yeasts.</title>
        <authorList>
            <person name="Yue J.X."/>
            <person name="Li J."/>
            <person name="Aigrain L."/>
            <person name="Hallin J."/>
            <person name="Persson K."/>
            <person name="Oliver K."/>
            <person name="Bergstrom A."/>
            <person name="Coupland P."/>
            <person name="Warringer J."/>
            <person name="Lagomarsino M.C."/>
            <person name="Fischer G."/>
            <person name="Durbin R."/>
            <person name="Liti G."/>
        </authorList>
    </citation>
    <scope>NUCLEOTIDE SEQUENCE</scope>
    <source>
        <strain evidence="3">CBS432</strain>
    </source>
</reference>
<dbReference type="InterPro" id="IPR012292">
    <property type="entry name" value="Globin/Proto"/>
</dbReference>
<evidence type="ECO:0000259" key="2">
    <source>
        <dbReference type="PROSITE" id="PS01033"/>
    </source>
</evidence>
<dbReference type="CDD" id="cd01040">
    <property type="entry name" value="Mb-like"/>
    <property type="match status" value="1"/>
</dbReference>
<dbReference type="GO" id="GO:0071500">
    <property type="term" value="P:cellular response to nitrosative stress"/>
    <property type="evidence" value="ECO:0007669"/>
    <property type="project" value="TreeGrafter"/>
</dbReference>
<feature type="domain" description="Globin" evidence="2">
    <location>
        <begin position="166"/>
        <end position="298"/>
    </location>
</feature>
<feature type="region of interest" description="Disordered" evidence="1">
    <location>
        <begin position="372"/>
        <end position="400"/>
    </location>
</feature>
<dbReference type="Pfam" id="PF00042">
    <property type="entry name" value="Globin"/>
    <property type="match status" value="1"/>
</dbReference>
<dbReference type="InterPro" id="IPR000971">
    <property type="entry name" value="Globin"/>
</dbReference>
<dbReference type="VEuPathDB" id="FungiDB:SPAR_N00930"/>
<dbReference type="RefSeq" id="XP_033768724.1">
    <property type="nucleotide sequence ID" value="XM_033912833.1"/>
</dbReference>
<dbReference type="GO" id="GO:0071949">
    <property type="term" value="F:FAD binding"/>
    <property type="evidence" value="ECO:0007669"/>
    <property type="project" value="TreeGrafter"/>
</dbReference>
<organism evidence="3">
    <name type="scientific">Saccharomyces paradoxus</name>
    <name type="common">Yeast</name>
    <name type="synonym">Saccharomyces douglasii</name>
    <dbReference type="NCBI Taxonomy" id="27291"/>
    <lineage>
        <taxon>Eukaryota</taxon>
        <taxon>Fungi</taxon>
        <taxon>Dikarya</taxon>
        <taxon>Ascomycota</taxon>
        <taxon>Saccharomycotina</taxon>
        <taxon>Saccharomycetes</taxon>
        <taxon>Saccharomycetales</taxon>
        <taxon>Saccharomycetaceae</taxon>
        <taxon>Saccharomyces</taxon>
    </lineage>
</organism>
<feature type="compositionally biased region" description="Basic and acidic residues" evidence="1">
    <location>
        <begin position="49"/>
        <end position="62"/>
    </location>
</feature>
<feature type="region of interest" description="Disordered" evidence="1">
    <location>
        <begin position="43"/>
        <end position="76"/>
    </location>
</feature>
<dbReference type="GO" id="GO:0046210">
    <property type="term" value="P:nitric oxide catabolic process"/>
    <property type="evidence" value="ECO:0007669"/>
    <property type="project" value="TreeGrafter"/>
</dbReference>
<dbReference type="InterPro" id="IPR044399">
    <property type="entry name" value="Mb-like_M"/>
</dbReference>
<dbReference type="PANTHER" id="PTHR43396">
    <property type="entry name" value="FLAVOHEMOPROTEIN"/>
    <property type="match status" value="1"/>
</dbReference>
<dbReference type="KEGG" id="spao:SPAR_N00930"/>
<sequence length="426" mass="47877">MTEGKILHSQLLFNKNMCGGNVHHKKPMMYNVSLPSYNSSSIGPLDNLKNNERAGSHDHSMRSEMSSKNSGSEFMPQSISRAEGSVYQMKMEGDGSPNMTRFDFKVNARDLLLLRMSWDILLKEYLTPQELKVFQALLYSNKNTTSTERPYLNTTLDGMISNTIDPTVRLRKSKQKDNDSKVDTALFCSQFYDNLIAMDPLLEEYFPSLKHQAVSFCKVLNSAIDNLENVHVLDDYIVKLGKRHSRILGIKTVGFEVMGKAFMTTLQDRFGSFLTLELKNLWGQLYSYLANCMITAGKDPMEKIEPDFSYNGDSVVLNFSIPKLAKHDISTINKLQLVKTKNAIIPDNLTQVPTNKTRSEILLESSSTQIKGDRALTPPITPKGSGSTKPSIGSSTVVESTTKKNSYDEKIYLLQKTAQQKNCSIM</sequence>
<dbReference type="GO" id="GO:0019825">
    <property type="term" value="F:oxygen binding"/>
    <property type="evidence" value="ECO:0007669"/>
    <property type="project" value="InterPro"/>
</dbReference>
<name>A0A8B8UY79_SACPA</name>
<dbReference type="PROSITE" id="PS01033">
    <property type="entry name" value="GLOBIN"/>
    <property type="match status" value="1"/>
</dbReference>
<gene>
    <name evidence="3" type="ORF">SPAR_N00930</name>
</gene>
<proteinExistence type="predicted"/>
<evidence type="ECO:0000313" key="3">
    <source>
        <dbReference type="RefSeq" id="XP_033768724.1"/>
    </source>
</evidence>
<dbReference type="PANTHER" id="PTHR43396:SF6">
    <property type="entry name" value="ABL201WP"/>
    <property type="match status" value="1"/>
</dbReference>
<dbReference type="GO" id="GO:0020037">
    <property type="term" value="F:heme binding"/>
    <property type="evidence" value="ECO:0007669"/>
    <property type="project" value="InterPro"/>
</dbReference>
<dbReference type="Gene3D" id="1.10.490.10">
    <property type="entry name" value="Globins"/>
    <property type="match status" value="1"/>
</dbReference>
<dbReference type="SUPFAM" id="SSF46458">
    <property type="entry name" value="Globin-like"/>
    <property type="match status" value="1"/>
</dbReference>
<feature type="compositionally biased region" description="Polar residues" evidence="1">
    <location>
        <begin position="384"/>
        <end position="400"/>
    </location>
</feature>
<accession>A0A8B8UY79</accession>